<evidence type="ECO:0000313" key="5">
    <source>
        <dbReference type="EMBL" id="QJI53530.1"/>
    </source>
</evidence>
<dbReference type="InterPro" id="IPR004005">
    <property type="entry name" value="Calicivirus_coat"/>
</dbReference>
<feature type="compositionally biased region" description="Polar residues" evidence="3">
    <location>
        <begin position="1"/>
        <end position="17"/>
    </location>
</feature>
<evidence type="ECO:0000256" key="1">
    <source>
        <dbReference type="ARBA" id="ARBA00004328"/>
    </source>
</evidence>
<accession>A0A6M3YNX9</accession>
<dbReference type="GO" id="GO:0030430">
    <property type="term" value="C:host cell cytoplasm"/>
    <property type="evidence" value="ECO:0007669"/>
    <property type="project" value="UniProtKB-SubCell"/>
</dbReference>
<evidence type="ECO:0000256" key="2">
    <source>
        <dbReference type="ARBA" id="ARBA00022844"/>
    </source>
</evidence>
<comment type="subcellular location">
    <subcellularLocation>
        <location evidence="1">Virion</location>
    </subcellularLocation>
</comment>
<dbReference type="SUPFAM" id="SSF88633">
    <property type="entry name" value="Positive stranded ssRNA viruses"/>
    <property type="match status" value="1"/>
</dbReference>
<organism evidence="5">
    <name type="scientific">Picornavirales sp</name>
    <dbReference type="NCBI Taxonomy" id="1955153"/>
    <lineage>
        <taxon>Viruses</taxon>
        <taxon>Riboviria</taxon>
        <taxon>Orthornavirae</taxon>
        <taxon>Pisuviricota</taxon>
        <taxon>Pisoniviricetes</taxon>
        <taxon>Picornavirales</taxon>
    </lineage>
</organism>
<name>A0A6M3YNX9_9VIRU</name>
<dbReference type="InterPro" id="IPR029053">
    <property type="entry name" value="Viral_coat"/>
</dbReference>
<evidence type="ECO:0000256" key="3">
    <source>
        <dbReference type="SAM" id="MobiDB-lite"/>
    </source>
</evidence>
<dbReference type="Pfam" id="PF00915">
    <property type="entry name" value="Calici_coat"/>
    <property type="match status" value="1"/>
</dbReference>
<evidence type="ECO:0000259" key="4">
    <source>
        <dbReference type="Pfam" id="PF00915"/>
    </source>
</evidence>
<proteinExistence type="predicted"/>
<feature type="region of interest" description="Disordered" evidence="3">
    <location>
        <begin position="1"/>
        <end position="20"/>
    </location>
</feature>
<keyword evidence="2" id="KW-0946">Virion</keyword>
<sequence length="560" mass="61412">MSSQNAPLPTPSIQAPTETFAGTDPDVLSPVISAIGNAGPSSIAGVSGTAAMPGIDQYIRSNWVTVGTTIWTVGLSPGDLLWSTPIHPSVHPIIGYLAGIHNAWVGHLEFMVKVAGTAFHAGAMKVCRIPPNRKPSDFRSAADTDIFEWGLIDPKTLEVVCHTMADQRRMNYHYMNDQSQDGIGGHLALYVHMPLNTSASGTHQITINIWCRAGPDFALLQVMPIPRNPAETTQPWRRLADWLRFNEQTNRLCAGRDVSANSCVILNDKVKSINRGMNGMYDGYGKPRRGGYPLNRTTATTFFRKLDGSIWGGSDVYKYNYNSEGLNFSPLEAVDKDGWYADTTVANGASTGVPANLYIVNATPGSEYYRLNLLLTKAKDVLPDPQSTNMTAVGVVPSDWKKFRYATNQIEGDNWKVPMMNESLVLFTGTASLASIPDAGLASPQTYDMSQAMRKFKPWTAMGDGTALILQGWDSQYNLPVATFKLYKEGFMTSVATSSNVVLTMNNLYLEVVEVVPENTPIPSVKNSETYQRNLALINNRRELEDLRSELTALKTPQNG</sequence>
<feature type="domain" description="Calicivirus coat protein" evidence="4">
    <location>
        <begin position="20"/>
        <end position="224"/>
    </location>
</feature>
<dbReference type="Gene3D" id="2.60.120.20">
    <property type="match status" value="1"/>
</dbReference>
<dbReference type="EMBL" id="MN918669">
    <property type="protein sequence ID" value="QJI53530.1"/>
    <property type="molecule type" value="Genomic_RNA"/>
</dbReference>
<dbReference type="GO" id="GO:0044423">
    <property type="term" value="C:virion component"/>
    <property type="evidence" value="ECO:0007669"/>
    <property type="project" value="UniProtKB-KW"/>
</dbReference>
<reference evidence="5" key="1">
    <citation type="submission" date="2020-01" db="EMBL/GenBank/DDBJ databases">
        <title>Viral genomes from wild and zoo birds in China.</title>
        <authorList>
            <person name="Zhao M."/>
            <person name="Shan L.T."/>
            <person name="Yang X.S."/>
            <person name="Zhang W."/>
        </authorList>
    </citation>
    <scope>NUCLEOTIDE SEQUENCE</scope>
    <source>
        <strain evidence="5">Muf160shi3</strain>
    </source>
</reference>
<protein>
    <recommendedName>
        <fullName evidence="4">Calicivirus coat protein domain-containing protein</fullName>
    </recommendedName>
</protein>